<dbReference type="InterPro" id="IPR011043">
    <property type="entry name" value="Gal_Oxase/kelch_b-propeller"/>
</dbReference>
<dbReference type="InterPro" id="IPR005174">
    <property type="entry name" value="KIB1-4_b-propeller"/>
</dbReference>
<protein>
    <recommendedName>
        <fullName evidence="1">KIB1-4 beta-propeller domain-containing protein</fullName>
    </recommendedName>
</protein>
<feature type="domain" description="KIB1-4 beta-propeller" evidence="1">
    <location>
        <begin position="74"/>
        <end position="337"/>
    </location>
</feature>
<proteinExistence type="predicted"/>
<dbReference type="OrthoDB" id="642536at2759"/>
<reference evidence="2 3" key="1">
    <citation type="journal article" date="2018" name="Mol. Plant">
        <title>The genome of Artemisia annua provides insight into the evolution of Asteraceae family and artemisinin biosynthesis.</title>
        <authorList>
            <person name="Shen Q."/>
            <person name="Zhang L."/>
            <person name="Liao Z."/>
            <person name="Wang S."/>
            <person name="Yan T."/>
            <person name="Shi P."/>
            <person name="Liu M."/>
            <person name="Fu X."/>
            <person name="Pan Q."/>
            <person name="Wang Y."/>
            <person name="Lv Z."/>
            <person name="Lu X."/>
            <person name="Zhang F."/>
            <person name="Jiang W."/>
            <person name="Ma Y."/>
            <person name="Chen M."/>
            <person name="Hao X."/>
            <person name="Li L."/>
            <person name="Tang Y."/>
            <person name="Lv G."/>
            <person name="Zhou Y."/>
            <person name="Sun X."/>
            <person name="Brodelius P.E."/>
            <person name="Rose J.K.C."/>
            <person name="Tang K."/>
        </authorList>
    </citation>
    <scope>NUCLEOTIDE SEQUENCE [LARGE SCALE GENOMIC DNA]</scope>
    <source>
        <strain evidence="3">cv. Huhao1</strain>
        <tissue evidence="2">Leaf</tissue>
    </source>
</reference>
<name>A0A2U1N3D7_ARTAN</name>
<dbReference type="Pfam" id="PF03478">
    <property type="entry name" value="Beta-prop_KIB1-4"/>
    <property type="match status" value="1"/>
</dbReference>
<dbReference type="PANTHER" id="PTHR44259">
    <property type="entry name" value="OS07G0183000 PROTEIN-RELATED"/>
    <property type="match status" value="1"/>
</dbReference>
<organism evidence="2 3">
    <name type="scientific">Artemisia annua</name>
    <name type="common">Sweet wormwood</name>
    <dbReference type="NCBI Taxonomy" id="35608"/>
    <lineage>
        <taxon>Eukaryota</taxon>
        <taxon>Viridiplantae</taxon>
        <taxon>Streptophyta</taxon>
        <taxon>Embryophyta</taxon>
        <taxon>Tracheophyta</taxon>
        <taxon>Spermatophyta</taxon>
        <taxon>Magnoliopsida</taxon>
        <taxon>eudicotyledons</taxon>
        <taxon>Gunneridae</taxon>
        <taxon>Pentapetalae</taxon>
        <taxon>asterids</taxon>
        <taxon>campanulids</taxon>
        <taxon>Asterales</taxon>
        <taxon>Asteraceae</taxon>
        <taxon>Asteroideae</taxon>
        <taxon>Anthemideae</taxon>
        <taxon>Artemisiinae</taxon>
        <taxon>Artemisia</taxon>
    </lineage>
</organism>
<evidence type="ECO:0000259" key="1">
    <source>
        <dbReference type="Pfam" id="PF03478"/>
    </source>
</evidence>
<dbReference type="EMBL" id="PKPP01003730">
    <property type="protein sequence ID" value="PWA67964.1"/>
    <property type="molecule type" value="Genomic_DNA"/>
</dbReference>
<dbReference type="InterPro" id="IPR050942">
    <property type="entry name" value="F-box_BR-signaling"/>
</dbReference>
<dbReference type="AlphaFoldDB" id="A0A2U1N3D7"/>
<evidence type="ECO:0000313" key="3">
    <source>
        <dbReference type="Proteomes" id="UP000245207"/>
    </source>
</evidence>
<evidence type="ECO:0000313" key="2">
    <source>
        <dbReference type="EMBL" id="PWA67964.1"/>
    </source>
</evidence>
<dbReference type="SUPFAM" id="SSF50965">
    <property type="entry name" value="Galactose oxidase, central domain"/>
    <property type="match status" value="1"/>
</dbReference>
<dbReference type="STRING" id="35608.A0A2U1N3D7"/>
<comment type="caution">
    <text evidence="2">The sequence shown here is derived from an EMBL/GenBank/DDBJ whole genome shotgun (WGS) entry which is preliminary data.</text>
</comment>
<keyword evidence="3" id="KW-1185">Reference proteome</keyword>
<accession>A0A2U1N3D7</accession>
<dbReference type="Proteomes" id="UP000245207">
    <property type="component" value="Unassembled WGS sequence"/>
</dbReference>
<gene>
    <name evidence="2" type="ORF">CTI12_AA295070</name>
</gene>
<sequence length="359" mass="40981">MMEWSEMLPEVLDIIAQKYITYYEDYPSFAGVCKSWRLAAARTYHNSNGPPSRLPSLILAEISDDHESRECFLLSNKCIRKIRLPEAYGKIFMSSCGWLLTVGRDFASQLINPLSREIINLPKANTFREFIHPLNWDIAIQKVVLLLESKLVLVISGTYNKLGFCHIGDTKWTSIEQSKGVHDITFYNGHIYCFDCYSTIQACNVNGNDPTVLVRVARIPKRVYDQHVSSAYIVGLNDGERKQLLVIIKEGVFNDGKCPETYKTKSFQVLAYDLKSRKWSKVKDFGRKTLFVGFSSSFWMEDTTGVIKGNCIYYTDDEEGEYEYSEKGGGRDMGIYNLSDGTMEPHFTGESRSRFTPPI</sequence>
<dbReference type="PANTHER" id="PTHR44259:SF108">
    <property type="entry name" value="F-BOX PROTEIN SKIP23-LIKE"/>
    <property type="match status" value="1"/>
</dbReference>